<feature type="region of interest" description="Disordered" evidence="1">
    <location>
        <begin position="1"/>
        <end position="80"/>
    </location>
</feature>
<name>A0A1E3P5M5_WICAA</name>
<proteinExistence type="predicted"/>
<evidence type="ECO:0000256" key="1">
    <source>
        <dbReference type="SAM" id="MobiDB-lite"/>
    </source>
</evidence>
<feature type="compositionally biased region" description="Basic and acidic residues" evidence="1">
    <location>
        <begin position="28"/>
        <end position="41"/>
    </location>
</feature>
<dbReference type="AlphaFoldDB" id="A0A1E3P5M5"/>
<evidence type="ECO:0000313" key="2">
    <source>
        <dbReference type="EMBL" id="ODQ60544.1"/>
    </source>
</evidence>
<dbReference type="EMBL" id="KV454209">
    <property type="protein sequence ID" value="ODQ60544.1"/>
    <property type="molecule type" value="Genomic_DNA"/>
</dbReference>
<accession>A0A1E3P5M5</accession>
<dbReference type="Proteomes" id="UP000094112">
    <property type="component" value="Unassembled WGS sequence"/>
</dbReference>
<protein>
    <recommendedName>
        <fullName evidence="4">12 kDa heat shock protein</fullName>
    </recommendedName>
</protein>
<evidence type="ECO:0008006" key="4">
    <source>
        <dbReference type="Google" id="ProtNLM"/>
    </source>
</evidence>
<organism evidence="2 3">
    <name type="scientific">Wickerhamomyces anomalus (strain ATCC 58044 / CBS 1984 / NCYC 433 / NRRL Y-366-8)</name>
    <name type="common">Yeast</name>
    <name type="synonym">Hansenula anomala</name>
    <dbReference type="NCBI Taxonomy" id="683960"/>
    <lineage>
        <taxon>Eukaryota</taxon>
        <taxon>Fungi</taxon>
        <taxon>Dikarya</taxon>
        <taxon>Ascomycota</taxon>
        <taxon>Saccharomycotina</taxon>
        <taxon>Saccharomycetes</taxon>
        <taxon>Phaffomycetales</taxon>
        <taxon>Wickerhamomycetaceae</taxon>
        <taxon>Wickerhamomyces</taxon>
    </lineage>
</organism>
<feature type="non-terminal residue" evidence="2">
    <location>
        <position position="106"/>
    </location>
</feature>
<dbReference type="Pfam" id="PF04119">
    <property type="entry name" value="HSP9_HSP12"/>
    <property type="match status" value="1"/>
</dbReference>
<gene>
    <name evidence="2" type="ORF">WICANDRAFT_18578</name>
</gene>
<reference evidence="2 3" key="1">
    <citation type="journal article" date="2016" name="Proc. Natl. Acad. Sci. U.S.A.">
        <title>Comparative genomics of biotechnologically important yeasts.</title>
        <authorList>
            <person name="Riley R."/>
            <person name="Haridas S."/>
            <person name="Wolfe K.H."/>
            <person name="Lopes M.R."/>
            <person name="Hittinger C.T."/>
            <person name="Goeker M."/>
            <person name="Salamov A.A."/>
            <person name="Wisecaver J.H."/>
            <person name="Long T.M."/>
            <person name="Calvey C.H."/>
            <person name="Aerts A.L."/>
            <person name="Barry K.W."/>
            <person name="Choi C."/>
            <person name="Clum A."/>
            <person name="Coughlan A.Y."/>
            <person name="Deshpande S."/>
            <person name="Douglass A.P."/>
            <person name="Hanson S.J."/>
            <person name="Klenk H.-P."/>
            <person name="LaButti K.M."/>
            <person name="Lapidus A."/>
            <person name="Lindquist E.A."/>
            <person name="Lipzen A.M."/>
            <person name="Meier-Kolthoff J.P."/>
            <person name="Ohm R.A."/>
            <person name="Otillar R.P."/>
            <person name="Pangilinan J.L."/>
            <person name="Peng Y."/>
            <person name="Rokas A."/>
            <person name="Rosa C.A."/>
            <person name="Scheuner C."/>
            <person name="Sibirny A.A."/>
            <person name="Slot J.C."/>
            <person name="Stielow J.B."/>
            <person name="Sun H."/>
            <person name="Kurtzman C.P."/>
            <person name="Blackwell M."/>
            <person name="Grigoriev I.V."/>
            <person name="Jeffries T.W."/>
        </authorList>
    </citation>
    <scope>NUCLEOTIDE SEQUENCE [LARGE SCALE GENOMIC DNA]</scope>
    <source>
        <strain evidence="3">ATCC 58044 / CBS 1984 / NCYC 433 / NRRL Y-366-8</strain>
    </source>
</reference>
<keyword evidence="3" id="KW-1185">Reference proteome</keyword>
<dbReference type="OrthoDB" id="2348401at2759"/>
<sequence>MSDLGRKDFTDKVQEKVTPQDQKSYIDQAKEGITDAADKASRNLQPEGAKSDTQKLGDSVQKGHDDAKSANAKPLSETAGEYVESAKQGLNQAAEYISNTLTGAKE</sequence>
<evidence type="ECO:0000313" key="3">
    <source>
        <dbReference type="Proteomes" id="UP000094112"/>
    </source>
</evidence>
<dbReference type="InterPro" id="IPR007250">
    <property type="entry name" value="HSP9_HSP12"/>
</dbReference>
<dbReference type="Gene3D" id="6.10.280.100">
    <property type="match status" value="1"/>
</dbReference>
<dbReference type="STRING" id="683960.A0A1E3P5M5"/>
<dbReference type="PIRSF" id="PIRSF002590">
    <property type="entry name" value="HSP9/HSP12_fun"/>
    <property type="match status" value="1"/>
</dbReference>
<feature type="compositionally biased region" description="Basic and acidic residues" evidence="1">
    <location>
        <begin position="1"/>
        <end position="15"/>
    </location>
</feature>
<dbReference type="GeneID" id="30198040"/>
<dbReference type="RefSeq" id="XP_019039751.1">
    <property type="nucleotide sequence ID" value="XM_019180794.1"/>
</dbReference>
<feature type="compositionally biased region" description="Basic and acidic residues" evidence="1">
    <location>
        <begin position="49"/>
        <end position="68"/>
    </location>
</feature>